<keyword evidence="3" id="KW-0547">Nucleotide-binding</keyword>
<comment type="caution">
    <text evidence="8">The sequence shown here is derived from an EMBL/GenBank/DDBJ whole genome shotgun (WGS) entry which is preliminary data.</text>
</comment>
<dbReference type="InterPro" id="IPR003439">
    <property type="entry name" value="ABC_transporter-like_ATP-bd"/>
</dbReference>
<keyword evidence="4 8" id="KW-0067">ATP-binding</keyword>
<evidence type="ECO:0000313" key="8">
    <source>
        <dbReference type="EMBL" id="CAH2405745.1"/>
    </source>
</evidence>
<dbReference type="RefSeq" id="WP_254020505.1">
    <property type="nucleotide sequence ID" value="NZ_CAKXZT010000145.1"/>
</dbReference>
<keyword evidence="6" id="KW-0406">Ion transport</keyword>
<dbReference type="CDD" id="cd03214">
    <property type="entry name" value="ABC_Iron-Siderophores_B12_Hemin"/>
    <property type="match status" value="1"/>
</dbReference>
<comment type="similarity">
    <text evidence="1">Belongs to the ABC transporter superfamily.</text>
</comment>
<evidence type="ECO:0000256" key="4">
    <source>
        <dbReference type="ARBA" id="ARBA00022840"/>
    </source>
</evidence>
<dbReference type="PANTHER" id="PTHR42734:SF21">
    <property type="entry name" value="IRON ABC TRANSPORTER, ATP-BINDING PROTEIN"/>
    <property type="match status" value="1"/>
</dbReference>
<evidence type="ECO:0000256" key="3">
    <source>
        <dbReference type="ARBA" id="ARBA00022741"/>
    </source>
</evidence>
<dbReference type="PANTHER" id="PTHR42734">
    <property type="entry name" value="METAL TRANSPORT SYSTEM ATP-BINDING PROTEIN TM_0124-RELATED"/>
    <property type="match status" value="1"/>
</dbReference>
<evidence type="ECO:0000256" key="5">
    <source>
        <dbReference type="ARBA" id="ARBA00022906"/>
    </source>
</evidence>
<dbReference type="InterPro" id="IPR003593">
    <property type="entry name" value="AAA+_ATPase"/>
</dbReference>
<reference evidence="8 9" key="1">
    <citation type="submission" date="2022-03" db="EMBL/GenBank/DDBJ databases">
        <authorList>
            <person name="Brunel B."/>
        </authorList>
    </citation>
    <scope>NUCLEOTIDE SEQUENCE [LARGE SCALE GENOMIC DNA]</scope>
    <source>
        <strain evidence="8">STM5069sample</strain>
    </source>
</reference>
<dbReference type="InterPro" id="IPR027417">
    <property type="entry name" value="P-loop_NTPase"/>
</dbReference>
<keyword evidence="9" id="KW-1185">Reference proteome</keyword>
<dbReference type="PROSITE" id="PS50893">
    <property type="entry name" value="ABC_TRANSPORTER_2"/>
    <property type="match status" value="1"/>
</dbReference>
<dbReference type="EMBL" id="CAKXZT010000145">
    <property type="protein sequence ID" value="CAH2405745.1"/>
    <property type="molecule type" value="Genomic_DNA"/>
</dbReference>
<evidence type="ECO:0000256" key="6">
    <source>
        <dbReference type="ARBA" id="ARBA00023065"/>
    </source>
</evidence>
<feature type="domain" description="ABC transporter" evidence="7">
    <location>
        <begin position="4"/>
        <end position="231"/>
    </location>
</feature>
<keyword evidence="5" id="KW-0864">Zinc transport</keyword>
<dbReference type="Gene3D" id="3.40.50.300">
    <property type="entry name" value="P-loop containing nucleotide triphosphate hydrolases"/>
    <property type="match status" value="1"/>
</dbReference>
<evidence type="ECO:0000313" key="9">
    <source>
        <dbReference type="Proteomes" id="UP001153050"/>
    </source>
</evidence>
<dbReference type="Proteomes" id="UP001153050">
    <property type="component" value="Unassembled WGS sequence"/>
</dbReference>
<dbReference type="SUPFAM" id="SSF52540">
    <property type="entry name" value="P-loop containing nucleoside triphosphate hydrolases"/>
    <property type="match status" value="1"/>
</dbReference>
<accession>A0ABM9EA87</accession>
<evidence type="ECO:0000256" key="1">
    <source>
        <dbReference type="ARBA" id="ARBA00005417"/>
    </source>
</evidence>
<protein>
    <submittedName>
        <fullName evidence="8">Iron transport ATP-binding component of ABC transporter protein</fullName>
    </submittedName>
</protein>
<dbReference type="PROSITE" id="PS00211">
    <property type="entry name" value="ABC_TRANSPORTER_1"/>
    <property type="match status" value="1"/>
</dbReference>
<keyword evidence="5" id="KW-0862">Zinc</keyword>
<sequence length="270" mass="28481">MVTIRLDGLGAFHGARLVLSDVSTPIFRGGEVVAVIGPNAAGKSTLFKRIAGLLKGPGRVCLEGAVKGPDGICYMPQDTAANAVLTVYESILLARKQGSAWSVSDGDLALIDGILAALSISDLAFCNVGELSGGQRQVVSIAQTLAREPEILLMDEPTSALDLHRQVEVLSFMRGLARKHGIAVLIAIHDLNQALRFADKCIVIAEGRMIACGTPEDVVTPALLRDVYRVEARIERCSRGIGHVMVDGVAADGSDCIDSSLGICGRKPKI</sequence>
<proteinExistence type="inferred from homology"/>
<dbReference type="InterPro" id="IPR050153">
    <property type="entry name" value="Metal_Ion_Import_ABC"/>
</dbReference>
<dbReference type="SMART" id="SM00382">
    <property type="entry name" value="AAA"/>
    <property type="match status" value="1"/>
</dbReference>
<gene>
    <name evidence="8" type="ORF">MES5069_490048</name>
</gene>
<organism evidence="8 9">
    <name type="scientific">Mesorhizobium escarrei</name>
    <dbReference type="NCBI Taxonomy" id="666018"/>
    <lineage>
        <taxon>Bacteria</taxon>
        <taxon>Pseudomonadati</taxon>
        <taxon>Pseudomonadota</taxon>
        <taxon>Alphaproteobacteria</taxon>
        <taxon>Hyphomicrobiales</taxon>
        <taxon>Phyllobacteriaceae</taxon>
        <taxon>Mesorhizobium</taxon>
    </lineage>
</organism>
<evidence type="ECO:0000256" key="2">
    <source>
        <dbReference type="ARBA" id="ARBA00022448"/>
    </source>
</evidence>
<name>A0ABM9EA87_9HYPH</name>
<evidence type="ECO:0000259" key="7">
    <source>
        <dbReference type="PROSITE" id="PS50893"/>
    </source>
</evidence>
<keyword evidence="2" id="KW-0813">Transport</keyword>
<dbReference type="GO" id="GO:0005524">
    <property type="term" value="F:ATP binding"/>
    <property type="evidence" value="ECO:0007669"/>
    <property type="project" value="UniProtKB-KW"/>
</dbReference>
<dbReference type="Pfam" id="PF00005">
    <property type="entry name" value="ABC_tran"/>
    <property type="match status" value="1"/>
</dbReference>
<dbReference type="InterPro" id="IPR017871">
    <property type="entry name" value="ABC_transporter-like_CS"/>
</dbReference>